<proteinExistence type="predicted"/>
<keyword evidence="2" id="KW-1185">Reference proteome</keyword>
<protein>
    <submittedName>
        <fullName evidence="1">Uncharacterized protein</fullName>
    </submittedName>
</protein>
<dbReference type="AlphaFoldDB" id="A0A4U7BS99"/>
<sequence length="140" mass="16356">MKITNNTYSYPYKINFADKKNISDYEDFRNQIDADMEAKNYTKEQKLAVNTFLTASMVVANARECNANVSYWDTRKRQENFENASNSLKAQMLEEQISIIKEPYAIQKGYYMGQAESEAHFQARKNLAIDYLSELLQSYK</sequence>
<evidence type="ECO:0000313" key="1">
    <source>
        <dbReference type="EMBL" id="TKX31634.1"/>
    </source>
</evidence>
<evidence type="ECO:0000313" key="2">
    <source>
        <dbReference type="Proteomes" id="UP000310353"/>
    </source>
</evidence>
<dbReference type="Proteomes" id="UP000310353">
    <property type="component" value="Unassembled WGS sequence"/>
</dbReference>
<organism evidence="1 2">
    <name type="scientific">Campylobacter aviculae</name>
    <dbReference type="NCBI Taxonomy" id="2510190"/>
    <lineage>
        <taxon>Bacteria</taxon>
        <taxon>Pseudomonadati</taxon>
        <taxon>Campylobacterota</taxon>
        <taxon>Epsilonproteobacteria</taxon>
        <taxon>Campylobacterales</taxon>
        <taxon>Campylobacteraceae</taxon>
        <taxon>Campylobacter</taxon>
    </lineage>
</organism>
<dbReference type="EMBL" id="NXMA01000009">
    <property type="protein sequence ID" value="TKX31634.1"/>
    <property type="molecule type" value="Genomic_DNA"/>
</dbReference>
<gene>
    <name evidence="1" type="ORF">CQA76_05810</name>
</gene>
<reference evidence="1 2" key="1">
    <citation type="submission" date="2018-05" db="EMBL/GenBank/DDBJ databases">
        <title>Novel Campyloabacter and Helicobacter Species and Strains.</title>
        <authorList>
            <person name="Mannion A.J."/>
            <person name="Shen Z."/>
            <person name="Fox J.G."/>
        </authorList>
    </citation>
    <scope>NUCLEOTIDE SEQUENCE [LARGE SCALE GENOMIC DNA]</scope>
    <source>
        <strain evidence="2">MIT17-670</strain>
    </source>
</reference>
<dbReference type="RefSeq" id="WP_137622490.1">
    <property type="nucleotide sequence ID" value="NZ_NXMA01000009.1"/>
</dbReference>
<name>A0A4U7BS99_9BACT</name>
<comment type="caution">
    <text evidence="1">The sequence shown here is derived from an EMBL/GenBank/DDBJ whole genome shotgun (WGS) entry which is preliminary data.</text>
</comment>
<dbReference type="OrthoDB" id="5329167at2"/>
<accession>A0A4U7BS99</accession>